<dbReference type="PANTHER" id="PTHR47623:SF1">
    <property type="entry name" value="OS09G0287300 PROTEIN"/>
    <property type="match status" value="1"/>
</dbReference>
<proteinExistence type="predicted"/>
<dbReference type="RefSeq" id="WP_187431578.1">
    <property type="nucleotide sequence ID" value="NZ_CP143423.1"/>
</dbReference>
<dbReference type="Gene3D" id="3.40.50.1240">
    <property type="entry name" value="Phosphoglycerate mutase-like"/>
    <property type="match status" value="1"/>
</dbReference>
<name>A0ABZ2BW60_9RHOB</name>
<reference evidence="2" key="2">
    <citation type="submission" date="2024-01" db="EMBL/GenBank/DDBJ databases">
        <title>Roseobacter fucihabitans sp. nov., isolated from the brown alga Fucus spiralis.</title>
        <authorList>
            <person name="Hahnke S."/>
            <person name="Berger M."/>
            <person name="Schlingloff A."/>
            <person name="Athale I."/>
            <person name="Neumann-Schaal M."/>
            <person name="Adenaya A."/>
            <person name="Poehlein A."/>
            <person name="Daniel R."/>
            <person name="Pertersen J."/>
            <person name="Brinkhoff T."/>
        </authorList>
    </citation>
    <scope>NUCLEOTIDE SEQUENCE [LARGE SCALE GENOMIC DNA]</scope>
    <source>
        <strain evidence="2">B14</strain>
    </source>
</reference>
<organism evidence="1 2">
    <name type="scientific">Roseobacter fucihabitans</name>
    <dbReference type="NCBI Taxonomy" id="1537242"/>
    <lineage>
        <taxon>Bacteria</taxon>
        <taxon>Pseudomonadati</taxon>
        <taxon>Pseudomonadota</taxon>
        <taxon>Alphaproteobacteria</taxon>
        <taxon>Rhodobacterales</taxon>
        <taxon>Roseobacteraceae</taxon>
        <taxon>Roseobacter</taxon>
    </lineage>
</organism>
<evidence type="ECO:0008006" key="3">
    <source>
        <dbReference type="Google" id="ProtNLM"/>
    </source>
</evidence>
<dbReference type="Pfam" id="PF00300">
    <property type="entry name" value="His_Phos_1"/>
    <property type="match status" value="1"/>
</dbReference>
<dbReference type="SUPFAM" id="SSF53254">
    <property type="entry name" value="Phosphoglycerate mutase-like"/>
    <property type="match status" value="1"/>
</dbReference>
<gene>
    <name evidence="1" type="ORF">ROLI_033930</name>
</gene>
<sequence>MRHLILMRHAKSDWSAGLEDHERPLNNRGEAAAYALGEWLRERDYQPDQVLCSSAKRTGKTLLGLGFSQATPVAFTKRLYLADSEEMLSVLRFSEAACILMLGHNPGIGEMAARLVDDPPNHPQFYNYPTGATFVIDFDVDSWNDIGWHTGQPIDFTVPRDFTGKVA</sequence>
<reference evidence="1 2" key="1">
    <citation type="submission" date="2015-07" db="EMBL/GenBank/DDBJ databases">
        <authorList>
            <person name="Voget S."/>
            <person name="Dogs M."/>
            <person name="Brinkhoff T.H."/>
            <person name="Daniel R."/>
        </authorList>
    </citation>
    <scope>NUCLEOTIDE SEQUENCE [LARGE SCALE GENOMIC DNA]</scope>
    <source>
        <strain evidence="1 2">B14</strain>
    </source>
</reference>
<dbReference type="Proteomes" id="UP001318682">
    <property type="component" value="Chromosome"/>
</dbReference>
<dbReference type="InterPro" id="IPR013078">
    <property type="entry name" value="His_Pase_superF_clade-1"/>
</dbReference>
<evidence type="ECO:0000313" key="2">
    <source>
        <dbReference type="Proteomes" id="UP001318682"/>
    </source>
</evidence>
<dbReference type="EMBL" id="CP143423">
    <property type="protein sequence ID" value="WVX50296.1"/>
    <property type="molecule type" value="Genomic_DNA"/>
</dbReference>
<protein>
    <recommendedName>
        <fullName evidence="3">Phosphoglycerate mutase</fullName>
    </recommendedName>
</protein>
<dbReference type="InterPro" id="IPR029033">
    <property type="entry name" value="His_PPase_superfam"/>
</dbReference>
<dbReference type="PANTHER" id="PTHR47623">
    <property type="entry name" value="OS09G0287300 PROTEIN"/>
    <property type="match status" value="1"/>
</dbReference>
<accession>A0ABZ2BW60</accession>
<keyword evidence="2" id="KW-1185">Reference proteome</keyword>
<evidence type="ECO:0000313" key="1">
    <source>
        <dbReference type="EMBL" id="WVX50296.1"/>
    </source>
</evidence>
<dbReference type="CDD" id="cd07067">
    <property type="entry name" value="HP_PGM_like"/>
    <property type="match status" value="1"/>
</dbReference>